<reference evidence="4" key="1">
    <citation type="journal article" date="2023" name="Commun. Biol.">
        <title>Genome analysis of Parmales, the sister group of diatoms, reveals the evolutionary specialization of diatoms from phago-mixotrophs to photoautotrophs.</title>
        <authorList>
            <person name="Ban H."/>
            <person name="Sato S."/>
            <person name="Yoshikawa S."/>
            <person name="Yamada K."/>
            <person name="Nakamura Y."/>
            <person name="Ichinomiya M."/>
            <person name="Sato N."/>
            <person name="Blanc-Mathieu R."/>
            <person name="Endo H."/>
            <person name="Kuwata A."/>
            <person name="Ogata H."/>
        </authorList>
    </citation>
    <scope>NUCLEOTIDE SEQUENCE [LARGE SCALE GENOMIC DNA]</scope>
    <source>
        <strain evidence="4">NIES 3700</strain>
    </source>
</reference>
<feature type="transmembrane region" description="Helical" evidence="2">
    <location>
        <begin position="232"/>
        <end position="255"/>
    </location>
</feature>
<evidence type="ECO:0000313" key="3">
    <source>
        <dbReference type="EMBL" id="GMH79458.1"/>
    </source>
</evidence>
<accession>A0A9W7EHU3</accession>
<protein>
    <recommendedName>
        <fullName evidence="5">THH1/TOM1/TOM3 domain-containing protein</fullName>
    </recommendedName>
</protein>
<gene>
    <name evidence="3" type="ORF">TrLO_g4047</name>
</gene>
<feature type="transmembrane region" description="Helical" evidence="2">
    <location>
        <begin position="198"/>
        <end position="216"/>
    </location>
</feature>
<keyword evidence="2" id="KW-0812">Transmembrane</keyword>
<sequence length="296" mass="33502">MSSHLDTPAFWAFSAGFYFILTACIALSFYENRVTLNRPGPTWVLFLLLLSIFLRGSWMIAKASDTDDLIAFKIISRFSNLLQLSAISVLVYRWYKSLMIPGAKASIRSAKYVPRGFIVLNIVFYVAILATTRSEGDGVDDGSNTVDDVYRINQMLLGLVFVAISGLTIIYGRRLKKVISTSTNAEVIKIALPKIRSVSWSLFWCFLLRAICYSYTPLSGRRTTRYEVLDTFMYPMCFYHIAEIIPAAVIAWSMLSDRDDRGIKQIIKNMKSPCSKHPRETSTAGMKMRESSVDRV</sequence>
<keyword evidence="4" id="KW-1185">Reference proteome</keyword>
<comment type="caution">
    <text evidence="3">The sequence shown here is derived from an EMBL/GenBank/DDBJ whole genome shotgun (WGS) entry which is preliminary data.</text>
</comment>
<feature type="transmembrane region" description="Helical" evidence="2">
    <location>
        <begin position="152"/>
        <end position="172"/>
    </location>
</feature>
<dbReference type="OrthoDB" id="189924at2759"/>
<feature type="transmembrane region" description="Helical" evidence="2">
    <location>
        <begin position="70"/>
        <end position="92"/>
    </location>
</feature>
<feature type="transmembrane region" description="Helical" evidence="2">
    <location>
        <begin position="42"/>
        <end position="58"/>
    </location>
</feature>
<feature type="transmembrane region" description="Helical" evidence="2">
    <location>
        <begin position="12"/>
        <end position="30"/>
    </location>
</feature>
<dbReference type="AlphaFoldDB" id="A0A9W7EHU3"/>
<feature type="region of interest" description="Disordered" evidence="1">
    <location>
        <begin position="273"/>
        <end position="296"/>
    </location>
</feature>
<proteinExistence type="predicted"/>
<dbReference type="Proteomes" id="UP001165122">
    <property type="component" value="Unassembled WGS sequence"/>
</dbReference>
<organism evidence="3 4">
    <name type="scientific">Triparma laevis f. longispina</name>
    <dbReference type="NCBI Taxonomy" id="1714387"/>
    <lineage>
        <taxon>Eukaryota</taxon>
        <taxon>Sar</taxon>
        <taxon>Stramenopiles</taxon>
        <taxon>Ochrophyta</taxon>
        <taxon>Bolidophyceae</taxon>
        <taxon>Parmales</taxon>
        <taxon>Triparmaceae</taxon>
        <taxon>Triparma</taxon>
    </lineage>
</organism>
<evidence type="ECO:0000256" key="1">
    <source>
        <dbReference type="SAM" id="MobiDB-lite"/>
    </source>
</evidence>
<evidence type="ECO:0000313" key="4">
    <source>
        <dbReference type="Proteomes" id="UP001165122"/>
    </source>
</evidence>
<keyword evidence="2" id="KW-1133">Transmembrane helix</keyword>
<name>A0A9W7EHU3_9STRA</name>
<feature type="compositionally biased region" description="Basic and acidic residues" evidence="1">
    <location>
        <begin position="287"/>
        <end position="296"/>
    </location>
</feature>
<keyword evidence="2" id="KW-0472">Membrane</keyword>
<evidence type="ECO:0008006" key="5">
    <source>
        <dbReference type="Google" id="ProtNLM"/>
    </source>
</evidence>
<feature type="transmembrane region" description="Helical" evidence="2">
    <location>
        <begin position="112"/>
        <end position="132"/>
    </location>
</feature>
<evidence type="ECO:0000256" key="2">
    <source>
        <dbReference type="SAM" id="Phobius"/>
    </source>
</evidence>
<dbReference type="EMBL" id="BRXW01000918">
    <property type="protein sequence ID" value="GMH79458.1"/>
    <property type="molecule type" value="Genomic_DNA"/>
</dbReference>